<reference evidence="2" key="1">
    <citation type="submission" date="2016-02" db="EMBL/GenBank/DDBJ databases">
        <authorList>
            <person name="Schultz-Johansen M."/>
            <person name="Glaring M.A."/>
            <person name="Bech P.K."/>
            <person name="Stougaard P."/>
        </authorList>
    </citation>
    <scope>NUCLEOTIDE SEQUENCE [LARGE SCALE GENOMIC DNA]</scope>
    <source>
        <strain evidence="2">S66</strain>
    </source>
</reference>
<evidence type="ECO:0000313" key="1">
    <source>
        <dbReference type="EMBL" id="KXI27956.1"/>
    </source>
</evidence>
<dbReference type="RefSeq" id="WP_068379818.1">
    <property type="nucleotide sequence ID" value="NZ_LSNE01000009.1"/>
</dbReference>
<evidence type="ECO:0008006" key="3">
    <source>
        <dbReference type="Google" id="ProtNLM"/>
    </source>
</evidence>
<dbReference type="AlphaFoldDB" id="A0A148KNQ1"/>
<dbReference type="Proteomes" id="UP000070299">
    <property type="component" value="Unassembled WGS sequence"/>
</dbReference>
<dbReference type="SUPFAM" id="SSF53335">
    <property type="entry name" value="S-adenosyl-L-methionine-dependent methyltransferases"/>
    <property type="match status" value="1"/>
</dbReference>
<dbReference type="InterPro" id="IPR029063">
    <property type="entry name" value="SAM-dependent_MTases_sf"/>
</dbReference>
<dbReference type="Gene3D" id="3.40.50.150">
    <property type="entry name" value="Vaccinia Virus protein VP39"/>
    <property type="match status" value="1"/>
</dbReference>
<proteinExistence type="predicted"/>
<organism evidence="1 2">
    <name type="scientific">Paraglaciecola hydrolytica</name>
    <dbReference type="NCBI Taxonomy" id="1799789"/>
    <lineage>
        <taxon>Bacteria</taxon>
        <taxon>Pseudomonadati</taxon>
        <taxon>Pseudomonadota</taxon>
        <taxon>Gammaproteobacteria</taxon>
        <taxon>Alteromonadales</taxon>
        <taxon>Alteromonadaceae</taxon>
        <taxon>Paraglaciecola</taxon>
    </lineage>
</organism>
<dbReference type="PANTHER" id="PTHR20974:SF0">
    <property type="entry name" value="UPF0585 PROTEIN CG18661"/>
    <property type="match status" value="1"/>
</dbReference>
<dbReference type="EMBL" id="LSNE01000009">
    <property type="protein sequence ID" value="KXI27956.1"/>
    <property type="molecule type" value="Genomic_DNA"/>
</dbReference>
<dbReference type="Pfam" id="PF06080">
    <property type="entry name" value="DUF938"/>
    <property type="match status" value="1"/>
</dbReference>
<name>A0A148KNQ1_9ALTE</name>
<dbReference type="InterPro" id="IPR010342">
    <property type="entry name" value="DUF938"/>
</dbReference>
<protein>
    <recommendedName>
        <fullName evidence="3">Methylase</fullName>
    </recommendedName>
</protein>
<gene>
    <name evidence="1" type="ORF">AX660_20860</name>
</gene>
<comment type="caution">
    <text evidence="1">The sequence shown here is derived from an EMBL/GenBank/DDBJ whole genome shotgun (WGS) entry which is preliminary data.</text>
</comment>
<accession>A0A148KNQ1</accession>
<dbReference type="OrthoDB" id="5563826at2"/>
<dbReference type="STRING" id="1799789.AX660_20860"/>
<dbReference type="PANTHER" id="PTHR20974">
    <property type="entry name" value="UPF0585 PROTEIN CG18661"/>
    <property type="match status" value="1"/>
</dbReference>
<keyword evidence="2" id="KW-1185">Reference proteome</keyword>
<sequence length="194" mass="21907">MDKPFSQACENNKEPILKVLTQHFSECKSILEIGSGTGQHAVYFAKNLRHLTWHTSDAPSNHAGIKLWIKSDPSSNLRKPISLVIGLDSWPETVYDGVFSANTAHIMQKYEIKLMMELIAEALPKGGVFCQYGPFKLDGQYTSQSNADFDVHLKSNGYGGIRDIEDLQYWARGMELCEQVEMPANNLTLVWKKR</sequence>
<evidence type="ECO:0000313" key="2">
    <source>
        <dbReference type="Proteomes" id="UP000070299"/>
    </source>
</evidence>